<evidence type="ECO:0000259" key="3">
    <source>
        <dbReference type="PROSITE" id="PS50924"/>
    </source>
</evidence>
<keyword evidence="5" id="KW-1185">Reference proteome</keyword>
<dbReference type="AlphaFoldDB" id="A0A423XAM0"/>
<protein>
    <recommendedName>
        <fullName evidence="3">MHYT domain-containing protein</fullName>
    </recommendedName>
</protein>
<feature type="transmembrane region" description="Helical" evidence="2">
    <location>
        <begin position="247"/>
        <end position="270"/>
    </location>
</feature>
<feature type="transmembrane region" description="Helical" evidence="2">
    <location>
        <begin position="67"/>
        <end position="89"/>
    </location>
</feature>
<keyword evidence="2" id="KW-0472">Membrane</keyword>
<feature type="compositionally biased region" description="Polar residues" evidence="1">
    <location>
        <begin position="840"/>
        <end position="850"/>
    </location>
</feature>
<feature type="region of interest" description="Disordered" evidence="1">
    <location>
        <begin position="787"/>
        <end position="859"/>
    </location>
</feature>
<gene>
    <name evidence="4" type="ORF">VPNG_04754</name>
</gene>
<feature type="region of interest" description="Disordered" evidence="1">
    <location>
        <begin position="420"/>
        <end position="448"/>
    </location>
</feature>
<dbReference type="EMBL" id="LKEB01000023">
    <property type="protein sequence ID" value="ROW12964.1"/>
    <property type="molecule type" value="Genomic_DNA"/>
</dbReference>
<evidence type="ECO:0000256" key="1">
    <source>
        <dbReference type="SAM" id="MobiDB-lite"/>
    </source>
</evidence>
<accession>A0A423XAM0</accession>
<dbReference type="PROSITE" id="PS50924">
    <property type="entry name" value="MHYT"/>
    <property type="match status" value="1"/>
</dbReference>
<feature type="transmembrane region" description="Helical" evidence="2">
    <location>
        <begin position="177"/>
        <end position="195"/>
    </location>
</feature>
<feature type="domain" description="MHYT" evidence="3">
    <location>
        <begin position="32"/>
        <end position="231"/>
    </location>
</feature>
<feature type="transmembrane region" description="Helical" evidence="2">
    <location>
        <begin position="137"/>
        <end position="157"/>
    </location>
</feature>
<evidence type="ECO:0000313" key="5">
    <source>
        <dbReference type="Proteomes" id="UP000285146"/>
    </source>
</evidence>
<name>A0A423XAM0_9PEZI</name>
<dbReference type="InParanoid" id="A0A423XAM0"/>
<dbReference type="PANTHER" id="PTHR35152:SF1">
    <property type="entry name" value="DOMAIN SIGNALLING PROTEIN, PUTATIVE (AFU_ORTHOLOGUE AFUA_5G11310)-RELATED"/>
    <property type="match status" value="1"/>
</dbReference>
<comment type="caution">
    <text evidence="4">The sequence shown here is derived from an EMBL/GenBank/DDBJ whole genome shotgun (WGS) entry which is preliminary data.</text>
</comment>
<reference evidence="4 5" key="1">
    <citation type="submission" date="2015-09" db="EMBL/GenBank/DDBJ databases">
        <title>Host preference determinants of Valsa canker pathogens revealed by comparative genomics.</title>
        <authorList>
            <person name="Yin Z."/>
            <person name="Huang L."/>
        </authorList>
    </citation>
    <scope>NUCLEOTIDE SEQUENCE [LARGE SCALE GENOMIC DNA]</scope>
    <source>
        <strain evidence="4 5">SXYLt</strain>
    </source>
</reference>
<dbReference type="PANTHER" id="PTHR35152">
    <property type="entry name" value="DOMAIN SIGNALLING PROTEIN, PUTATIVE (AFU_ORTHOLOGUE AFUA_5G11310)-RELATED"/>
    <property type="match status" value="1"/>
</dbReference>
<feature type="region of interest" description="Disordered" evidence="1">
    <location>
        <begin position="923"/>
        <end position="943"/>
    </location>
</feature>
<feature type="transmembrane region" description="Helical" evidence="2">
    <location>
        <begin position="109"/>
        <end position="130"/>
    </location>
</feature>
<dbReference type="Proteomes" id="UP000285146">
    <property type="component" value="Unassembled WGS sequence"/>
</dbReference>
<dbReference type="OrthoDB" id="264015at2759"/>
<keyword evidence="2" id="KW-0812">Transmembrane</keyword>
<feature type="transmembrane region" description="Helical" evidence="2">
    <location>
        <begin position="34"/>
        <end position="55"/>
    </location>
</feature>
<evidence type="ECO:0000313" key="4">
    <source>
        <dbReference type="EMBL" id="ROW12964.1"/>
    </source>
</evidence>
<dbReference type="STRING" id="1230097.A0A423XAM0"/>
<proteinExistence type="predicted"/>
<organism evidence="4 5">
    <name type="scientific">Cytospora leucostoma</name>
    <dbReference type="NCBI Taxonomy" id="1230097"/>
    <lineage>
        <taxon>Eukaryota</taxon>
        <taxon>Fungi</taxon>
        <taxon>Dikarya</taxon>
        <taxon>Ascomycota</taxon>
        <taxon>Pezizomycotina</taxon>
        <taxon>Sordariomycetes</taxon>
        <taxon>Sordariomycetidae</taxon>
        <taxon>Diaporthales</taxon>
        <taxon>Cytosporaceae</taxon>
        <taxon>Cytospora</taxon>
    </lineage>
</organism>
<keyword evidence="2" id="KW-1133">Transmembrane helix</keyword>
<dbReference type="InterPro" id="IPR005330">
    <property type="entry name" value="MHYT_dom"/>
</dbReference>
<feature type="compositionally biased region" description="Low complexity" evidence="1">
    <location>
        <begin position="923"/>
        <end position="933"/>
    </location>
</feature>
<dbReference type="Pfam" id="PF03707">
    <property type="entry name" value="MHYT"/>
    <property type="match status" value="1"/>
</dbReference>
<evidence type="ECO:0000256" key="2">
    <source>
        <dbReference type="SAM" id="Phobius"/>
    </source>
</evidence>
<sequence length="1024" mass="110881">MYLKELGSMTIDSTAAVALLEQWEGRVVPRSFNAGFVTLSYVVSLIGAASTLELINRRTAPKGKLNHLLLVSAAITMGGIAIWCMHYIGNRAIEMAAGEDQLQITYSSGFTALSFFLPIMVLVAAFVAMGTNNKVSWWRVAMGGWLVGSAICGMHYLGNASINNYVLVYKSSNVVGAALISVAASIIALSAFFVFRGAWTNSWWKRGISAVLLAGAVSGMHWCASIGTKYKLISLAGPNSQLSRSETVIIVVCLSVAACLVMAGLVMYTARTIKRHANKAQQIVLAAAVFDKHGRVLVSPDGLLPSEKITDSFLERTPQDSFTVAHPLFHWMFQASRNWSSITSIISGVLGHLSRLPRNGRDSSRGGIRLISEHGELIQNYNIIFRELFCAAAVALADQMKTPLASVGILWDEILPTGAGPRAQSRAHQRQRDADNSNRGTTHGDAFPVTTNAASLEDLAEKGMYSQPCQELGRGSLMFLVRRVENARDVESLAAAGYRFAELHQVSGIIGSTMQIETQSIESKLRVMSMYAKESAMLEPGVHIGFFGVRARVNNAYGFDVLARRNARNLLPSVQMPLQRLESWHMNFLGQFDRMAPQKIARMLEVLKSLSPEEAMFASQLTQGIEALHGRIEDPMFKEAVLCSKVVEVPCRPTTPGSAPGTCMLVAFSMVIPIHLNIESPKFEFVPLNLFKVHQLVYKDLPNHLAFARSVHRELAPVINAVPVLTRVNKPNGMRTACSRRTTPPRGTRLTSRLFRVGRPCKTGSEHDGAVDADGNLIPTVLYRAQSGAGSGRSSSIRKLWNGRASNGGEHSSRIGSVDSASDRYRHHHTDPSPPPAYATDSSTEGSRAPTTPHAPALLGSLLPHATAPQKPTSSLGGIMVSQEITVNVQTGDDVSDSLMAGDSYSHKGNGLPHGRSTIMLQRYQQQPQQQQRRASEGSPGYGVDGEVPAVALDGERFAVSAPINAPDCSGDRPTASIEMRPLPTDRSGIHMGGGIHVSNVEAEKLTDTPTFVDELFGICVEGR</sequence>